<keyword evidence="2" id="KW-1185">Reference proteome</keyword>
<evidence type="ECO:0000313" key="2">
    <source>
        <dbReference type="Proteomes" id="UP000032180"/>
    </source>
</evidence>
<dbReference type="EnsemblPlants" id="LPERR01G03390.1">
    <property type="protein sequence ID" value="LPERR01G03390.1"/>
    <property type="gene ID" value="LPERR01G03390"/>
</dbReference>
<organism evidence="1 2">
    <name type="scientific">Leersia perrieri</name>
    <dbReference type="NCBI Taxonomy" id="77586"/>
    <lineage>
        <taxon>Eukaryota</taxon>
        <taxon>Viridiplantae</taxon>
        <taxon>Streptophyta</taxon>
        <taxon>Embryophyta</taxon>
        <taxon>Tracheophyta</taxon>
        <taxon>Spermatophyta</taxon>
        <taxon>Magnoliopsida</taxon>
        <taxon>Liliopsida</taxon>
        <taxon>Poales</taxon>
        <taxon>Poaceae</taxon>
        <taxon>BOP clade</taxon>
        <taxon>Oryzoideae</taxon>
        <taxon>Oryzeae</taxon>
        <taxon>Oryzinae</taxon>
        <taxon>Leersia</taxon>
    </lineage>
</organism>
<protein>
    <submittedName>
        <fullName evidence="1">Uncharacterized protein</fullName>
    </submittedName>
</protein>
<proteinExistence type="predicted"/>
<dbReference type="Proteomes" id="UP000032180">
    <property type="component" value="Chromosome 1"/>
</dbReference>
<dbReference type="AlphaFoldDB" id="A0A0D9UWZ0"/>
<dbReference type="eggNOG" id="ENOG502R55J">
    <property type="taxonomic scope" value="Eukaryota"/>
</dbReference>
<sequence length="395" mass="44372">MDAREELALTVPGTLMLLGTDLMEALRLIEAAERELEADVVSMPVSDATGVLATRILEDARRKISSIASRHAMSGHLFVRYAAHHGIQHDPPCSSWDEHYRDAVRLTDKALRRVRDAASDAEAAVDTAVIAAGFRGNDIRQFTDWTLAALDHLQRAAMNATMALLKMHDARDAVALEFFDAWTIVRRGRSLSTARNIWRELALTVPATLMLISTETESSRLIELARSKLHERLNLLRSIREGTSPKDADDNFVDPEPEVVLPTVTLEDARREITWNAAHHEMIRHVFASYAAFLGIQDNPLYSRWLARHHDAVRHTNLALKTLRAAASCFMIASDAVGMMGDLPYYCPLWGEWAWKGQTFTSGADLFANRALDAMCRARQAICEQFFDAWVILRR</sequence>
<dbReference type="Gramene" id="LPERR01G03390.1">
    <property type="protein sequence ID" value="LPERR01G03390.1"/>
    <property type="gene ID" value="LPERR01G03390"/>
</dbReference>
<reference evidence="2" key="2">
    <citation type="submission" date="2013-12" db="EMBL/GenBank/DDBJ databases">
        <authorList>
            <person name="Yu Y."/>
            <person name="Lee S."/>
            <person name="de Baynast K."/>
            <person name="Wissotski M."/>
            <person name="Liu L."/>
            <person name="Talag J."/>
            <person name="Goicoechea J."/>
            <person name="Angelova A."/>
            <person name="Jetty R."/>
            <person name="Kudrna D."/>
            <person name="Golser W."/>
            <person name="Rivera L."/>
            <person name="Zhang J."/>
            <person name="Wing R."/>
        </authorList>
    </citation>
    <scope>NUCLEOTIDE SEQUENCE</scope>
</reference>
<evidence type="ECO:0000313" key="1">
    <source>
        <dbReference type="EnsemblPlants" id="LPERR01G03390.1"/>
    </source>
</evidence>
<reference evidence="1 2" key="1">
    <citation type="submission" date="2012-08" db="EMBL/GenBank/DDBJ databases">
        <title>Oryza genome evolution.</title>
        <authorList>
            <person name="Wing R.A."/>
        </authorList>
    </citation>
    <scope>NUCLEOTIDE SEQUENCE</scope>
</reference>
<dbReference type="HOGENOM" id="CLU_033499_0_0_1"/>
<reference evidence="1" key="3">
    <citation type="submission" date="2015-04" db="UniProtKB">
        <authorList>
            <consortium name="EnsemblPlants"/>
        </authorList>
    </citation>
    <scope>IDENTIFICATION</scope>
</reference>
<accession>A0A0D9UWZ0</accession>
<name>A0A0D9UWZ0_9ORYZ</name>